<accession>A0A9E7JT94</accession>
<feature type="transmembrane region" description="Helical" evidence="1">
    <location>
        <begin position="20"/>
        <end position="37"/>
    </location>
</feature>
<keyword evidence="1" id="KW-1133">Transmembrane helix</keyword>
<dbReference type="Proteomes" id="UP001055439">
    <property type="component" value="Chromosome 3"/>
</dbReference>
<gene>
    <name evidence="2" type="ORF">MUK42_33597</name>
</gene>
<sequence length="77" mass="8877">MYTTHSNVIYKRKDREILPLQVLVAIFAIFFFQGAHGRQDLHFHELRNVLGIVGAIVHDIIAVLIVFVISFASYFVF</sequence>
<name>A0A9E7JT94_9LILI</name>
<evidence type="ECO:0000313" key="3">
    <source>
        <dbReference type="Proteomes" id="UP001055439"/>
    </source>
</evidence>
<dbReference type="EMBL" id="CP097505">
    <property type="protein sequence ID" value="URD93422.1"/>
    <property type="molecule type" value="Genomic_DNA"/>
</dbReference>
<feature type="transmembrane region" description="Helical" evidence="1">
    <location>
        <begin position="49"/>
        <end position="76"/>
    </location>
</feature>
<proteinExistence type="predicted"/>
<organism evidence="2 3">
    <name type="scientific">Musa troglodytarum</name>
    <name type="common">fe'i banana</name>
    <dbReference type="NCBI Taxonomy" id="320322"/>
    <lineage>
        <taxon>Eukaryota</taxon>
        <taxon>Viridiplantae</taxon>
        <taxon>Streptophyta</taxon>
        <taxon>Embryophyta</taxon>
        <taxon>Tracheophyta</taxon>
        <taxon>Spermatophyta</taxon>
        <taxon>Magnoliopsida</taxon>
        <taxon>Liliopsida</taxon>
        <taxon>Zingiberales</taxon>
        <taxon>Musaceae</taxon>
        <taxon>Musa</taxon>
    </lineage>
</organism>
<keyword evidence="1" id="KW-0812">Transmembrane</keyword>
<reference evidence="2" key="1">
    <citation type="submission" date="2022-05" db="EMBL/GenBank/DDBJ databases">
        <title>The Musa troglodytarum L. genome provides insights into the mechanism of non-climacteric behaviour and enrichment of carotenoids.</title>
        <authorList>
            <person name="Wang J."/>
        </authorList>
    </citation>
    <scope>NUCLEOTIDE SEQUENCE</scope>
    <source>
        <tissue evidence="2">Leaf</tissue>
    </source>
</reference>
<protein>
    <submittedName>
        <fullName evidence="2">Uncharacterized protein</fullName>
    </submittedName>
</protein>
<keyword evidence="1" id="KW-0472">Membrane</keyword>
<keyword evidence="3" id="KW-1185">Reference proteome</keyword>
<evidence type="ECO:0000313" key="2">
    <source>
        <dbReference type="EMBL" id="URD93422.1"/>
    </source>
</evidence>
<dbReference type="AlphaFoldDB" id="A0A9E7JT94"/>
<evidence type="ECO:0000256" key="1">
    <source>
        <dbReference type="SAM" id="Phobius"/>
    </source>
</evidence>